<name>A0A521F412_9RHOB</name>
<dbReference type="Proteomes" id="UP000319555">
    <property type="component" value="Unassembled WGS sequence"/>
</dbReference>
<sequence>MIKAIFPIFAICGTAFVSACSTADLPEASEGQKSSAKSDLDIVLECAAEAGIGSNFRVTKYIVGGRTGYSIDPPNTVHYELANKANACIADKGAGIPRY</sequence>
<feature type="chain" id="PRO_5022036543" description="Lipoprotein" evidence="1">
    <location>
        <begin position="20"/>
        <end position="99"/>
    </location>
</feature>
<proteinExistence type="predicted"/>
<evidence type="ECO:0000256" key="1">
    <source>
        <dbReference type="SAM" id="SignalP"/>
    </source>
</evidence>
<evidence type="ECO:0000313" key="2">
    <source>
        <dbReference type="EMBL" id="SMO90937.1"/>
    </source>
</evidence>
<protein>
    <recommendedName>
        <fullName evidence="4">Lipoprotein</fullName>
    </recommendedName>
</protein>
<keyword evidence="3" id="KW-1185">Reference proteome</keyword>
<dbReference type="PROSITE" id="PS51257">
    <property type="entry name" value="PROKAR_LIPOPROTEIN"/>
    <property type="match status" value="1"/>
</dbReference>
<evidence type="ECO:0000313" key="3">
    <source>
        <dbReference type="Proteomes" id="UP000319555"/>
    </source>
</evidence>
<evidence type="ECO:0008006" key="4">
    <source>
        <dbReference type="Google" id="ProtNLM"/>
    </source>
</evidence>
<keyword evidence="1" id="KW-0732">Signal</keyword>
<dbReference type="EMBL" id="FXTE01000016">
    <property type="protein sequence ID" value="SMO90937.1"/>
    <property type="molecule type" value="Genomic_DNA"/>
</dbReference>
<feature type="signal peptide" evidence="1">
    <location>
        <begin position="1"/>
        <end position="19"/>
    </location>
</feature>
<reference evidence="2 3" key="1">
    <citation type="submission" date="2017-05" db="EMBL/GenBank/DDBJ databases">
        <authorList>
            <person name="Varghese N."/>
            <person name="Submissions S."/>
        </authorList>
    </citation>
    <scope>NUCLEOTIDE SEQUENCE [LARGE SCALE GENOMIC DNA]</scope>
    <source>
        <strain evidence="2 3">DSM 28009</strain>
    </source>
</reference>
<gene>
    <name evidence="2" type="ORF">SAMN06265380_11685</name>
</gene>
<organism evidence="2 3">
    <name type="scientific">Ruegeria faecimaris</name>
    <dbReference type="NCBI Taxonomy" id="686389"/>
    <lineage>
        <taxon>Bacteria</taxon>
        <taxon>Pseudomonadati</taxon>
        <taxon>Pseudomonadota</taxon>
        <taxon>Alphaproteobacteria</taxon>
        <taxon>Rhodobacterales</taxon>
        <taxon>Roseobacteraceae</taxon>
        <taxon>Ruegeria</taxon>
    </lineage>
</organism>
<accession>A0A521F412</accession>
<dbReference type="AlphaFoldDB" id="A0A521F412"/>